<reference evidence="2" key="1">
    <citation type="submission" date="2018-09" db="EMBL/GenBank/DDBJ databases">
        <authorList>
            <person name="Ashton P.M."/>
            <person name="Dallman T."/>
            <person name="Nair S."/>
            <person name="De Pinna E."/>
            <person name="Peters T."/>
            <person name="Grant K."/>
        </authorList>
    </citation>
    <scope>NUCLEOTIDE SEQUENCE [LARGE SCALE GENOMIC DNA]</scope>
    <source>
        <strain evidence="2">598938</strain>
    </source>
</reference>
<name>A0A3R1B128_SALET</name>
<feature type="compositionally biased region" description="Basic and acidic residues" evidence="1">
    <location>
        <begin position="63"/>
        <end position="85"/>
    </location>
</feature>
<protein>
    <submittedName>
        <fullName evidence="2">Uncharacterized protein</fullName>
    </submittedName>
</protein>
<dbReference type="AlphaFoldDB" id="A0A3R1B128"/>
<feature type="region of interest" description="Disordered" evidence="1">
    <location>
        <begin position="52"/>
        <end position="89"/>
    </location>
</feature>
<organism evidence="2">
    <name type="scientific">Salmonella enterica I</name>
    <dbReference type="NCBI Taxonomy" id="59201"/>
    <lineage>
        <taxon>Bacteria</taxon>
        <taxon>Pseudomonadati</taxon>
        <taxon>Pseudomonadota</taxon>
        <taxon>Gammaproteobacteria</taxon>
        <taxon>Enterobacterales</taxon>
        <taxon>Enterobacteriaceae</taxon>
        <taxon>Salmonella</taxon>
    </lineage>
</organism>
<dbReference type="Proteomes" id="UP000885348">
    <property type="component" value="Unassembled WGS sequence"/>
</dbReference>
<feature type="region of interest" description="Disordered" evidence="1">
    <location>
        <begin position="1"/>
        <end position="27"/>
    </location>
</feature>
<accession>A0A3R1B128</accession>
<evidence type="ECO:0000313" key="2">
    <source>
        <dbReference type="EMBL" id="MML54702.1"/>
    </source>
</evidence>
<evidence type="ECO:0000256" key="1">
    <source>
        <dbReference type="SAM" id="MobiDB-lite"/>
    </source>
</evidence>
<gene>
    <name evidence="2" type="ORF">D7N80_15560</name>
</gene>
<dbReference type="EMBL" id="RVVJ01000017">
    <property type="protein sequence ID" value="MML54702.1"/>
    <property type="molecule type" value="Genomic_DNA"/>
</dbReference>
<proteinExistence type="predicted"/>
<sequence length="125" mass="13568">MGCSPCPVTGQADRGITSRQSSSSVSLCRESGLKGVHQKASAGRIIATAPGWSRKIARPVPGRTRDTDHRQRDSRAAGAGAEKRGAARHHYSFRKYRADVLPGRLSAGDIPPVIPPLIEQYRRIR</sequence>
<comment type="caution">
    <text evidence="2">The sequence shown here is derived from an EMBL/GenBank/DDBJ whole genome shotgun (WGS) entry which is preliminary data.</text>
</comment>
<feature type="compositionally biased region" description="Low complexity" evidence="1">
    <location>
        <begin position="14"/>
        <end position="27"/>
    </location>
</feature>